<accession>A0A0S4KRF6</accession>
<organism evidence="1 2">
    <name type="scientific">Bodo saltans</name>
    <name type="common">Flagellated protozoan</name>
    <dbReference type="NCBI Taxonomy" id="75058"/>
    <lineage>
        <taxon>Eukaryota</taxon>
        <taxon>Discoba</taxon>
        <taxon>Euglenozoa</taxon>
        <taxon>Kinetoplastea</taxon>
        <taxon>Metakinetoplastina</taxon>
        <taxon>Eubodonida</taxon>
        <taxon>Bodonidae</taxon>
        <taxon>Bodo</taxon>
    </lineage>
</organism>
<dbReference type="VEuPathDB" id="TriTrypDB:BSAL_48860"/>
<dbReference type="AlphaFoldDB" id="A0A0S4KRF6"/>
<keyword evidence="2" id="KW-1185">Reference proteome</keyword>
<evidence type="ECO:0000313" key="2">
    <source>
        <dbReference type="Proteomes" id="UP000051952"/>
    </source>
</evidence>
<dbReference type="Proteomes" id="UP000051952">
    <property type="component" value="Unassembled WGS sequence"/>
</dbReference>
<name>A0A0S4KRF6_BODSA</name>
<reference evidence="2" key="1">
    <citation type="submission" date="2015-09" db="EMBL/GenBank/DDBJ databases">
        <authorList>
            <consortium name="Pathogen Informatics"/>
        </authorList>
    </citation>
    <scope>NUCLEOTIDE SEQUENCE [LARGE SCALE GENOMIC DNA]</scope>
    <source>
        <strain evidence="2">Lake Konstanz</strain>
    </source>
</reference>
<sequence>MATHTSRMKPFTLRYFSRILKSHHTHIQKEISPQLLRFCFCYHVTPLASTTRKHSHPSHPLSLISAHTPLLTLHSPCSTFACIVDSFFRHETIVMQHRFWCFYLS</sequence>
<protein>
    <submittedName>
        <fullName evidence="1">Uncharacterized protein</fullName>
    </submittedName>
</protein>
<gene>
    <name evidence="1" type="ORF">BSAL_48860</name>
</gene>
<evidence type="ECO:0000313" key="1">
    <source>
        <dbReference type="EMBL" id="CUM57955.1"/>
    </source>
</evidence>
<proteinExistence type="predicted"/>
<dbReference type="EMBL" id="CYKH01002253">
    <property type="protein sequence ID" value="CUM57955.1"/>
    <property type="molecule type" value="Genomic_DNA"/>
</dbReference>